<dbReference type="RefSeq" id="WP_091526507.1">
    <property type="nucleotide sequence ID" value="NZ_FOVI01000046.1"/>
</dbReference>
<dbReference type="InterPro" id="IPR050109">
    <property type="entry name" value="HTH-type_TetR-like_transc_reg"/>
</dbReference>
<dbReference type="Proteomes" id="UP000199036">
    <property type="component" value="Unassembled WGS sequence"/>
</dbReference>
<evidence type="ECO:0000259" key="3">
    <source>
        <dbReference type="PROSITE" id="PS50977"/>
    </source>
</evidence>
<dbReference type="Gene3D" id="1.10.357.10">
    <property type="entry name" value="Tetracycline Repressor, domain 2"/>
    <property type="match status" value="1"/>
</dbReference>
<dbReference type="PANTHER" id="PTHR30328">
    <property type="entry name" value="TRANSCRIPTIONAL REPRESSOR"/>
    <property type="match status" value="1"/>
</dbReference>
<dbReference type="PANTHER" id="PTHR30328:SF54">
    <property type="entry name" value="HTH-TYPE TRANSCRIPTIONAL REPRESSOR SCO4008"/>
    <property type="match status" value="1"/>
</dbReference>
<keyword evidence="5" id="KW-1185">Reference proteome</keyword>
<dbReference type="PROSITE" id="PS50977">
    <property type="entry name" value="HTH_TETR_2"/>
    <property type="match status" value="1"/>
</dbReference>
<dbReference type="EMBL" id="FOVI01000046">
    <property type="protein sequence ID" value="SFO37578.1"/>
    <property type="molecule type" value="Genomic_DNA"/>
</dbReference>
<dbReference type="OrthoDB" id="836882at2"/>
<organism evidence="4 5">
    <name type="scientific">Paenimyroides ummariense</name>
    <dbReference type="NCBI Taxonomy" id="913024"/>
    <lineage>
        <taxon>Bacteria</taxon>
        <taxon>Pseudomonadati</taxon>
        <taxon>Bacteroidota</taxon>
        <taxon>Flavobacteriia</taxon>
        <taxon>Flavobacteriales</taxon>
        <taxon>Flavobacteriaceae</taxon>
        <taxon>Paenimyroides</taxon>
    </lineage>
</organism>
<evidence type="ECO:0000256" key="1">
    <source>
        <dbReference type="ARBA" id="ARBA00023125"/>
    </source>
</evidence>
<dbReference type="AlphaFoldDB" id="A0A1I5GNI5"/>
<accession>A0A1I5GNI5</accession>
<evidence type="ECO:0000313" key="4">
    <source>
        <dbReference type="EMBL" id="SFO37578.1"/>
    </source>
</evidence>
<proteinExistence type="predicted"/>
<dbReference type="STRING" id="913024.SAMN05421741_14610"/>
<dbReference type="Pfam" id="PF00440">
    <property type="entry name" value="TetR_N"/>
    <property type="match status" value="1"/>
</dbReference>
<name>A0A1I5GNI5_9FLAO</name>
<dbReference type="SUPFAM" id="SSF46689">
    <property type="entry name" value="Homeodomain-like"/>
    <property type="match status" value="1"/>
</dbReference>
<reference evidence="5" key="1">
    <citation type="submission" date="2016-10" db="EMBL/GenBank/DDBJ databases">
        <authorList>
            <person name="Varghese N."/>
            <person name="Submissions S."/>
        </authorList>
    </citation>
    <scope>NUCLEOTIDE SEQUENCE [LARGE SCALE GENOMIC DNA]</scope>
    <source>
        <strain evidence="5">DS-12</strain>
    </source>
</reference>
<keyword evidence="1 2" id="KW-0238">DNA-binding</keyword>
<dbReference type="PRINTS" id="PR00455">
    <property type="entry name" value="HTHTETR"/>
</dbReference>
<evidence type="ECO:0000313" key="5">
    <source>
        <dbReference type="Proteomes" id="UP000199036"/>
    </source>
</evidence>
<sequence>MKRKPASGTFRNTERSKQKFLSAVEKILKTKGYAGLKVNYIAQLAGVDKKMIYNYFGSLDGLIDEYIATQDFWSNIAADMAHTPINDGGKEFSKEIFLSQYDYLSKNKELQKVLLWRLSEERKSLRKLTDEQEESGERLFSQITDPHFGEHAEKFRAVSAVLVAGIYYLNMYAEHNGSVFSGIDLKTDDGRNAVKEAVTFLIDKTYDGLTADSQSNTTIEKTI</sequence>
<feature type="domain" description="HTH tetR-type" evidence="3">
    <location>
        <begin position="14"/>
        <end position="74"/>
    </location>
</feature>
<protein>
    <submittedName>
        <fullName evidence="4">DNA-binding transcriptional regulator YbjK</fullName>
    </submittedName>
</protein>
<dbReference type="GO" id="GO:0003677">
    <property type="term" value="F:DNA binding"/>
    <property type="evidence" value="ECO:0007669"/>
    <property type="project" value="UniProtKB-UniRule"/>
</dbReference>
<feature type="DNA-binding region" description="H-T-H motif" evidence="2">
    <location>
        <begin position="37"/>
        <end position="56"/>
    </location>
</feature>
<dbReference type="InterPro" id="IPR001647">
    <property type="entry name" value="HTH_TetR"/>
</dbReference>
<evidence type="ECO:0000256" key="2">
    <source>
        <dbReference type="PROSITE-ProRule" id="PRU00335"/>
    </source>
</evidence>
<gene>
    <name evidence="4" type="ORF">SAMN05421741_14610</name>
</gene>
<dbReference type="InterPro" id="IPR009057">
    <property type="entry name" value="Homeodomain-like_sf"/>
</dbReference>